<dbReference type="PANTHER" id="PTHR43445">
    <property type="entry name" value="UDP-N-ACETYLMURAMATE--L-ALANINE LIGASE-RELATED"/>
    <property type="match status" value="1"/>
</dbReference>
<sequence length="308" mass="34966">MRKVHLISVSEPLMLDLALALKEKGYEVSTSGCGLTEDQIHRLEVAGCVYYGDGWFPDRLVNPVYSVVLGSTVLPDNPELVRAREMGLMIQSIPEFLFQRVRTKTRVVVAGTRGKRSILAMIMWVLKRQKMSFDFALASEMPPVPRLVSLSYEARIALIEGDERMTSCFDRRFRLEFYRPHIAVVTNLLWKEAEECDTPEAFREIYHAFSSSVERDGKIIYFESDDEACLLAKGVREDITAIPCAAHPVKMVNGETCLDTRFGDIPVYVPNDHFLVNLNAARLACRLLGVRDLDFYQGVSEYSLSLRK</sequence>
<dbReference type="InterPro" id="IPR050061">
    <property type="entry name" value="MurCDEF_pg_biosynth"/>
</dbReference>
<evidence type="ECO:0000313" key="2">
    <source>
        <dbReference type="Proteomes" id="UP000886740"/>
    </source>
</evidence>
<comment type="caution">
    <text evidence="1">The sequence shown here is derived from an EMBL/GenBank/DDBJ whole genome shotgun (WGS) entry which is preliminary data.</text>
</comment>
<dbReference type="Gene3D" id="3.40.50.720">
    <property type="entry name" value="NAD(P)-binding Rossmann-like Domain"/>
    <property type="match status" value="1"/>
</dbReference>
<protein>
    <submittedName>
        <fullName evidence="1">UDP-N-acetylmuramate--alanine ligase</fullName>
    </submittedName>
</protein>
<dbReference type="GO" id="GO:0005524">
    <property type="term" value="F:ATP binding"/>
    <property type="evidence" value="ECO:0007669"/>
    <property type="project" value="InterPro"/>
</dbReference>
<gene>
    <name evidence="1" type="ORF">H9977_01135</name>
</gene>
<evidence type="ECO:0000313" key="1">
    <source>
        <dbReference type="EMBL" id="HIX73649.1"/>
    </source>
</evidence>
<reference evidence="1" key="1">
    <citation type="journal article" date="2021" name="PeerJ">
        <title>Extensive microbial diversity within the chicken gut microbiome revealed by metagenomics and culture.</title>
        <authorList>
            <person name="Gilroy R."/>
            <person name="Ravi A."/>
            <person name="Getino M."/>
            <person name="Pursley I."/>
            <person name="Horton D.L."/>
            <person name="Alikhan N.F."/>
            <person name="Baker D."/>
            <person name="Gharbi K."/>
            <person name="Hall N."/>
            <person name="Watson M."/>
            <person name="Adriaenssens E.M."/>
            <person name="Foster-Nyarko E."/>
            <person name="Jarju S."/>
            <person name="Secka A."/>
            <person name="Antonio M."/>
            <person name="Oren A."/>
            <person name="Chaudhuri R.R."/>
            <person name="La Ragione R."/>
            <person name="Hildebrand F."/>
            <person name="Pallen M.J."/>
        </authorList>
    </citation>
    <scope>NUCLEOTIDE SEQUENCE</scope>
    <source>
        <strain evidence="1">ChiGjej6B6-14162</strain>
    </source>
</reference>
<dbReference type="PANTHER" id="PTHR43445:SF3">
    <property type="entry name" value="UDP-N-ACETYLMURAMATE--L-ALANINE LIGASE"/>
    <property type="match status" value="1"/>
</dbReference>
<dbReference type="EMBL" id="DXEL01000011">
    <property type="protein sequence ID" value="HIX73649.1"/>
    <property type="molecule type" value="Genomic_DNA"/>
</dbReference>
<dbReference type="Proteomes" id="UP000886740">
    <property type="component" value="Unassembled WGS sequence"/>
</dbReference>
<dbReference type="AlphaFoldDB" id="A0A9D2BFS2"/>
<dbReference type="SUPFAM" id="SSF51984">
    <property type="entry name" value="MurCD N-terminal domain"/>
    <property type="match status" value="1"/>
</dbReference>
<accession>A0A9D2BFS2</accession>
<dbReference type="SUPFAM" id="SSF53623">
    <property type="entry name" value="MurD-like peptide ligases, catalytic domain"/>
    <property type="match status" value="1"/>
</dbReference>
<organism evidence="1 2">
    <name type="scientific">Candidatus Parabacteroides intestinipullorum</name>
    <dbReference type="NCBI Taxonomy" id="2838723"/>
    <lineage>
        <taxon>Bacteria</taxon>
        <taxon>Pseudomonadati</taxon>
        <taxon>Bacteroidota</taxon>
        <taxon>Bacteroidia</taxon>
        <taxon>Bacteroidales</taxon>
        <taxon>Tannerellaceae</taxon>
        <taxon>Parabacteroides</taxon>
    </lineage>
</organism>
<keyword evidence="1" id="KW-0436">Ligase</keyword>
<proteinExistence type="predicted"/>
<dbReference type="Gene3D" id="3.40.1190.10">
    <property type="entry name" value="Mur-like, catalytic domain"/>
    <property type="match status" value="1"/>
</dbReference>
<dbReference type="InterPro" id="IPR036565">
    <property type="entry name" value="Mur-like_cat_sf"/>
</dbReference>
<name>A0A9D2BFS2_9BACT</name>
<dbReference type="GO" id="GO:0016874">
    <property type="term" value="F:ligase activity"/>
    <property type="evidence" value="ECO:0007669"/>
    <property type="project" value="UniProtKB-KW"/>
</dbReference>
<reference evidence="1" key="2">
    <citation type="submission" date="2021-04" db="EMBL/GenBank/DDBJ databases">
        <authorList>
            <person name="Gilroy R."/>
        </authorList>
    </citation>
    <scope>NUCLEOTIDE SEQUENCE</scope>
    <source>
        <strain evidence="1">ChiGjej6B6-14162</strain>
    </source>
</reference>